<dbReference type="PANTHER" id="PTHR47328">
    <property type="match status" value="1"/>
</dbReference>
<dbReference type="InterPro" id="IPR006175">
    <property type="entry name" value="YjgF/YER057c/UK114"/>
</dbReference>
<dbReference type="PANTHER" id="PTHR47328:SF1">
    <property type="entry name" value="RUTC FAMILY PROTEIN YOAB"/>
    <property type="match status" value="1"/>
</dbReference>
<reference evidence="1 2" key="1">
    <citation type="submission" date="2023-03" db="EMBL/GenBank/DDBJ databases">
        <title>Roseibium porphyridii sp. nov. and Roseibium rhodosorbium sp. nov. isolated from marine algae, Porphyridium cruentum and Rhodosorus marinus, respectively.</title>
        <authorList>
            <person name="Lee M.W."/>
            <person name="Choi B.J."/>
            <person name="Lee J.K."/>
            <person name="Choi D.G."/>
            <person name="Baek J.H."/>
            <person name="Bayburt H."/>
            <person name="Kim J.M."/>
            <person name="Han D.M."/>
            <person name="Kim K.H."/>
            <person name="Jeon C.O."/>
        </authorList>
    </citation>
    <scope>NUCLEOTIDE SEQUENCE [LARGE SCALE GENOMIC DNA]</scope>
    <source>
        <strain evidence="1 2">KMA01</strain>
    </source>
</reference>
<organism evidence="1 2">
    <name type="scientific">Roseibium porphyridii</name>
    <dbReference type="NCBI Taxonomy" id="2866279"/>
    <lineage>
        <taxon>Bacteria</taxon>
        <taxon>Pseudomonadati</taxon>
        <taxon>Pseudomonadota</taxon>
        <taxon>Alphaproteobacteria</taxon>
        <taxon>Hyphomicrobiales</taxon>
        <taxon>Stappiaceae</taxon>
        <taxon>Roseibium</taxon>
    </lineage>
</organism>
<dbReference type="Pfam" id="PF01042">
    <property type="entry name" value="Ribonuc_L-PSP"/>
    <property type="match status" value="1"/>
</dbReference>
<protein>
    <submittedName>
        <fullName evidence="1">RidA family protein</fullName>
    </submittedName>
</protein>
<dbReference type="InterPro" id="IPR035709">
    <property type="entry name" value="YoaB-like"/>
</dbReference>
<evidence type="ECO:0000313" key="2">
    <source>
        <dbReference type="Proteomes" id="UP001209803"/>
    </source>
</evidence>
<keyword evidence="2" id="KW-1185">Reference proteome</keyword>
<proteinExistence type="predicted"/>
<accession>A0ABY8F749</accession>
<dbReference type="Gene3D" id="3.30.1330.40">
    <property type="entry name" value="RutC-like"/>
    <property type="match status" value="1"/>
</dbReference>
<dbReference type="InterPro" id="IPR035959">
    <property type="entry name" value="RutC-like_sf"/>
</dbReference>
<sequence length="114" mass="12428">MTIERFEKGSRMSQAVVHGNTVYLAGQIGEGPDMTRQTQSMLAEVDRLLASVGSSKSSILSAQIWVSDMGDVDAMNNVWDAWIDVQNPPARACVESKLVSPDFLVEVMIIAAKE</sequence>
<gene>
    <name evidence="1" type="ORF">K1718_08160</name>
</gene>
<dbReference type="SUPFAM" id="SSF55298">
    <property type="entry name" value="YjgF-like"/>
    <property type="match status" value="1"/>
</dbReference>
<dbReference type="CDD" id="cd06150">
    <property type="entry name" value="YjgF_YER057c_UK114_like_2"/>
    <property type="match status" value="1"/>
</dbReference>
<name>A0ABY8F749_9HYPH</name>
<dbReference type="RefSeq" id="WP_152500466.1">
    <property type="nucleotide sequence ID" value="NZ_CP120863.1"/>
</dbReference>
<evidence type="ECO:0000313" key="1">
    <source>
        <dbReference type="EMBL" id="WFE91318.1"/>
    </source>
</evidence>
<dbReference type="EMBL" id="CP120863">
    <property type="protein sequence ID" value="WFE91318.1"/>
    <property type="molecule type" value="Genomic_DNA"/>
</dbReference>
<dbReference type="Proteomes" id="UP001209803">
    <property type="component" value="Chromosome"/>
</dbReference>